<dbReference type="PANTHER" id="PTHR36174">
    <property type="entry name" value="LIPID II:GLYCINE GLYCYLTRANSFERASE"/>
    <property type="match status" value="1"/>
</dbReference>
<dbReference type="InterPro" id="IPR050644">
    <property type="entry name" value="PG_Glycine_Bridge_Synth"/>
</dbReference>
<name>A0A1Y5TBD7_9RHOB</name>
<evidence type="ECO:0000313" key="2">
    <source>
        <dbReference type="Proteomes" id="UP000193900"/>
    </source>
</evidence>
<keyword evidence="2" id="KW-1185">Reference proteome</keyword>
<dbReference type="SUPFAM" id="SSF55729">
    <property type="entry name" value="Acyl-CoA N-acyltransferases (Nat)"/>
    <property type="match status" value="1"/>
</dbReference>
<sequence>MNALQQHPIFAEALAALGVETFRVCLGEARLLVVRRRVCGLPLTLSSRAEIPGPADGLRPLIVNAESAACGAALRAMGYRRIATPSHVALLDLAPAPEDLRLRLHGAWRTALRRAEAPGLNHAAFDPARHGWLLAREAAQRRRRRYRALPLGLTAAMAAVAPGAVRVLQSGEDAGILLVLHGDTATYHIGWSGPEARRRDSHRRLLWEAILWLQARGVRCLDLGQVDTETAPGLARFKIGTGALVRPLGGTWMKFPHLAAGRVSRPPRPC</sequence>
<dbReference type="Gene3D" id="3.40.630.30">
    <property type="match status" value="1"/>
</dbReference>
<proteinExistence type="predicted"/>
<dbReference type="AlphaFoldDB" id="A0A1Y5TBD7"/>
<dbReference type="PANTHER" id="PTHR36174:SF1">
    <property type="entry name" value="LIPID II:GLYCINE GLYCYLTRANSFERASE"/>
    <property type="match status" value="1"/>
</dbReference>
<dbReference type="EMBL" id="FWFZ01000014">
    <property type="protein sequence ID" value="SLN59928.1"/>
    <property type="molecule type" value="Genomic_DNA"/>
</dbReference>
<dbReference type="InterPro" id="IPR016181">
    <property type="entry name" value="Acyl_CoA_acyltransferase"/>
</dbReference>
<dbReference type="Proteomes" id="UP000193900">
    <property type="component" value="Unassembled WGS sequence"/>
</dbReference>
<protein>
    <submittedName>
        <fullName evidence="1">FemAB family protein</fullName>
    </submittedName>
</protein>
<accession>A0A1Y5TBD7</accession>
<reference evidence="1 2" key="1">
    <citation type="submission" date="2017-03" db="EMBL/GenBank/DDBJ databases">
        <authorList>
            <person name="Afonso C.L."/>
            <person name="Miller P.J."/>
            <person name="Scott M.A."/>
            <person name="Spackman E."/>
            <person name="Goraichik I."/>
            <person name="Dimitrov K.M."/>
            <person name="Suarez D.L."/>
            <person name="Swayne D.E."/>
        </authorList>
    </citation>
    <scope>NUCLEOTIDE SEQUENCE [LARGE SCALE GENOMIC DNA]</scope>
    <source>
        <strain evidence="1 2">CECT 7023</strain>
    </source>
</reference>
<gene>
    <name evidence="1" type="ORF">ROA7023_02760</name>
</gene>
<evidence type="ECO:0000313" key="1">
    <source>
        <dbReference type="EMBL" id="SLN59928.1"/>
    </source>
</evidence>
<organism evidence="1 2">
    <name type="scientific">Roseisalinus antarcticus</name>
    <dbReference type="NCBI Taxonomy" id="254357"/>
    <lineage>
        <taxon>Bacteria</taxon>
        <taxon>Pseudomonadati</taxon>
        <taxon>Pseudomonadota</taxon>
        <taxon>Alphaproteobacteria</taxon>
        <taxon>Rhodobacterales</taxon>
        <taxon>Roseobacteraceae</taxon>
        <taxon>Roseisalinus</taxon>
    </lineage>
</organism>